<feature type="compositionally biased region" description="Basic and acidic residues" evidence="1">
    <location>
        <begin position="508"/>
        <end position="526"/>
    </location>
</feature>
<dbReference type="InterPro" id="IPR051425">
    <property type="entry name" value="Formin_Homology"/>
</dbReference>
<dbReference type="PROSITE" id="PS51444">
    <property type="entry name" value="FH2"/>
    <property type="match status" value="1"/>
</dbReference>
<reference evidence="4" key="2">
    <citation type="submission" date="2010-04" db="EMBL/GenBank/DDBJ databases">
        <authorList>
            <person name="Buell R."/>
            <person name="Hamilton J."/>
            <person name="Hostetler J."/>
        </authorList>
    </citation>
    <scope>NUCLEOTIDE SEQUENCE [LARGE SCALE GENOMIC DNA]</scope>
    <source>
        <strain evidence="4">DAOM:BR144</strain>
    </source>
</reference>
<proteinExistence type="predicted"/>
<reference evidence="3" key="3">
    <citation type="submission" date="2015-02" db="UniProtKB">
        <authorList>
            <consortium name="EnsemblProtists"/>
        </authorList>
    </citation>
    <scope>IDENTIFICATION</scope>
    <source>
        <strain evidence="3">DAOM BR144</strain>
    </source>
</reference>
<keyword evidence="4" id="KW-1185">Reference proteome</keyword>
<feature type="compositionally biased region" description="Low complexity" evidence="1">
    <location>
        <begin position="613"/>
        <end position="627"/>
    </location>
</feature>
<dbReference type="InterPro" id="IPR042201">
    <property type="entry name" value="FH2_Formin_sf"/>
</dbReference>
<dbReference type="PANTHER" id="PTHR45725">
    <property type="entry name" value="FORMIN HOMOLOGY 2 FAMILY MEMBER"/>
    <property type="match status" value="1"/>
</dbReference>
<feature type="compositionally biased region" description="Low complexity" evidence="1">
    <location>
        <begin position="557"/>
        <end position="567"/>
    </location>
</feature>
<feature type="compositionally biased region" description="Polar residues" evidence="1">
    <location>
        <begin position="463"/>
        <end position="476"/>
    </location>
</feature>
<dbReference type="SMART" id="SM00498">
    <property type="entry name" value="FH2"/>
    <property type="match status" value="1"/>
</dbReference>
<accession>K3WK49</accession>
<reference evidence="4" key="1">
    <citation type="journal article" date="2010" name="Genome Biol.">
        <title>Genome sequence of the necrotrophic plant pathogen Pythium ultimum reveals original pathogenicity mechanisms and effector repertoire.</title>
        <authorList>
            <person name="Levesque C.A."/>
            <person name="Brouwer H."/>
            <person name="Cano L."/>
            <person name="Hamilton J.P."/>
            <person name="Holt C."/>
            <person name="Huitema E."/>
            <person name="Raffaele S."/>
            <person name="Robideau G.P."/>
            <person name="Thines M."/>
            <person name="Win J."/>
            <person name="Zerillo M.M."/>
            <person name="Beakes G.W."/>
            <person name="Boore J.L."/>
            <person name="Busam D."/>
            <person name="Dumas B."/>
            <person name="Ferriera S."/>
            <person name="Fuerstenberg S.I."/>
            <person name="Gachon C.M."/>
            <person name="Gaulin E."/>
            <person name="Govers F."/>
            <person name="Grenville-Briggs L."/>
            <person name="Horner N."/>
            <person name="Hostetler J."/>
            <person name="Jiang R.H."/>
            <person name="Johnson J."/>
            <person name="Krajaejun T."/>
            <person name="Lin H."/>
            <person name="Meijer H.J."/>
            <person name="Moore B."/>
            <person name="Morris P."/>
            <person name="Phuntmart V."/>
            <person name="Puiu D."/>
            <person name="Shetty J."/>
            <person name="Stajich J.E."/>
            <person name="Tripathy S."/>
            <person name="Wawra S."/>
            <person name="van West P."/>
            <person name="Whitty B.R."/>
            <person name="Coutinho P.M."/>
            <person name="Henrissat B."/>
            <person name="Martin F."/>
            <person name="Thomas P.D."/>
            <person name="Tyler B.M."/>
            <person name="De Vries R.P."/>
            <person name="Kamoun S."/>
            <person name="Yandell M."/>
            <person name="Tisserat N."/>
            <person name="Buell C.R."/>
        </authorList>
    </citation>
    <scope>NUCLEOTIDE SEQUENCE</scope>
    <source>
        <strain evidence="4">DAOM:BR144</strain>
    </source>
</reference>
<dbReference type="EMBL" id="GL376633">
    <property type="status" value="NOT_ANNOTATED_CDS"/>
    <property type="molecule type" value="Genomic_DNA"/>
</dbReference>
<organism evidence="3 4">
    <name type="scientific">Globisporangium ultimum (strain ATCC 200006 / CBS 805.95 / DAOM BR144)</name>
    <name type="common">Pythium ultimum</name>
    <dbReference type="NCBI Taxonomy" id="431595"/>
    <lineage>
        <taxon>Eukaryota</taxon>
        <taxon>Sar</taxon>
        <taxon>Stramenopiles</taxon>
        <taxon>Oomycota</taxon>
        <taxon>Peronosporomycetes</taxon>
        <taxon>Pythiales</taxon>
        <taxon>Pythiaceae</taxon>
        <taxon>Globisporangium</taxon>
    </lineage>
</organism>
<dbReference type="VEuPathDB" id="FungiDB:PYU1_G005330"/>
<sequence length="668" mass="72578">MGSPLASPRVVFLIDRGRANNISIIIKQFRMSHAALREAIMKLDPNVLTLERVQGLIKIMPTEEEITAVTSFQGDPLTLNEAERILKELISVPRLKQRLDALQAKLQFPNLVRDLQTKVAKLRSASTEIAQSSELKTILLVVLQVGNKMNQGTNRGDAKGFRLNDLTKLVQLKSVDKSVTLLHFVARMIRLKKGNLVRLGDALTSLYDVQNILIPELHGDMAKITEVTDYIGNELAAQKLKNTIEEKENCDWFVNVMNEFMECASSTTAALKAELDATMQLLNDTMTRFDKDTDDDNSCTPESKGPPSAASMAGACEFFSTVYDFSVALMKADRENELKRLKEERQQKLQQQKSQLPARSQSSIDLLSGLSSRSKSMRSEIKKVDEKAAGPETPETLGAKHHGSRIPGGRAAGMSPVTRSASMSSILEFKSTEPGSPGPSVNSAATKDKVKSPERAAIENAENPKSITRQVPSESAATKPPPRPSQISISATQSKKEGQVSQPLKAKAQKDSKVKEKPTTMKEKSKFKSKTMMAVPGKIIKATKQAATLSPLKVAPSTSSGSTGGSSEDNMFLSSLKKMANSSIEKGKRRASSGDRIVPFNENSRTPLLKKQSSSSSSSSSSSTSRSNGKSGARDNDFEHGNNSTPPSPEKELSDAETSSISLVEAVL</sequence>
<name>K3WK49_GLOUD</name>
<feature type="region of interest" description="Disordered" evidence="1">
    <location>
        <begin position="545"/>
        <end position="668"/>
    </location>
</feature>
<dbReference type="Gene3D" id="1.20.58.2220">
    <property type="entry name" value="Formin, FH2 domain"/>
    <property type="match status" value="1"/>
</dbReference>
<dbReference type="OMA" id="QDNPAKD"/>
<feature type="compositionally biased region" description="Basic and acidic residues" evidence="1">
    <location>
        <begin position="446"/>
        <end position="457"/>
    </location>
</feature>
<feature type="region of interest" description="Disordered" evidence="1">
    <location>
        <begin position="344"/>
        <end position="532"/>
    </location>
</feature>
<feature type="domain" description="FH2" evidence="2">
    <location>
        <begin position="1"/>
        <end position="355"/>
    </location>
</feature>
<feature type="compositionally biased region" description="Basic and acidic residues" evidence="1">
    <location>
        <begin position="377"/>
        <end position="389"/>
    </location>
</feature>
<evidence type="ECO:0000256" key="1">
    <source>
        <dbReference type="SAM" id="MobiDB-lite"/>
    </source>
</evidence>
<dbReference type="eggNOG" id="KOG1922">
    <property type="taxonomic scope" value="Eukaryota"/>
</dbReference>
<dbReference type="InParanoid" id="K3WK49"/>
<feature type="region of interest" description="Disordered" evidence="1">
    <location>
        <begin position="288"/>
        <end position="311"/>
    </location>
</feature>
<evidence type="ECO:0000313" key="4">
    <source>
        <dbReference type="Proteomes" id="UP000019132"/>
    </source>
</evidence>
<dbReference type="AlphaFoldDB" id="K3WK49"/>
<dbReference type="InterPro" id="IPR015425">
    <property type="entry name" value="FH2_Formin"/>
</dbReference>
<dbReference type="SUPFAM" id="SSF101447">
    <property type="entry name" value="Formin homology 2 domain (FH2 domain)"/>
    <property type="match status" value="1"/>
</dbReference>
<dbReference type="STRING" id="431595.K3WK49"/>
<dbReference type="Proteomes" id="UP000019132">
    <property type="component" value="Unassembled WGS sequence"/>
</dbReference>
<protein>
    <recommendedName>
        <fullName evidence="2">FH2 domain-containing protein</fullName>
    </recommendedName>
</protein>
<dbReference type="PANTHER" id="PTHR45725:SF1">
    <property type="entry name" value="DISHEVELLED ASSOCIATED ACTIVATOR OF MORPHOGENESIS, ISOFORM D"/>
    <property type="match status" value="1"/>
</dbReference>
<dbReference type="Pfam" id="PF02181">
    <property type="entry name" value="FH2"/>
    <property type="match status" value="1"/>
</dbReference>
<evidence type="ECO:0000313" key="3">
    <source>
        <dbReference type="EnsemblProtists" id="PYU1_T005341"/>
    </source>
</evidence>
<dbReference type="EnsemblProtists" id="PYU1_T005341">
    <property type="protein sequence ID" value="PYU1_T005341"/>
    <property type="gene ID" value="PYU1_G005330"/>
</dbReference>
<evidence type="ECO:0000259" key="2">
    <source>
        <dbReference type="PROSITE" id="PS51444"/>
    </source>
</evidence>
<dbReference type="HOGENOM" id="CLU_411350_0_0_1"/>